<dbReference type="NCBIfam" id="NF041492">
    <property type="entry name" value="MobF"/>
    <property type="match status" value="1"/>
</dbReference>
<dbReference type="OrthoDB" id="1826980at2"/>
<dbReference type="SUPFAM" id="SSF52540">
    <property type="entry name" value="P-loop containing nucleoside triphosphate hydrolases"/>
    <property type="match status" value="2"/>
</dbReference>
<evidence type="ECO:0000259" key="2">
    <source>
        <dbReference type="Pfam" id="PF08751"/>
    </source>
</evidence>
<gene>
    <name evidence="3" type="primary">traI_1</name>
    <name evidence="3" type="ORF">FF011L_01610</name>
</gene>
<name>A0A517M9D2_9BACT</name>
<feature type="domain" description="TrwC relaxase" evidence="2">
    <location>
        <begin position="11"/>
        <end position="282"/>
    </location>
</feature>
<keyword evidence="1" id="KW-0175">Coiled coil</keyword>
<protein>
    <submittedName>
        <fullName evidence="3">Multifunctional conjugation protein TraI</fullName>
    </submittedName>
</protein>
<proteinExistence type="predicted"/>
<organism evidence="3 4">
    <name type="scientific">Roseimaritima multifibrata</name>
    <dbReference type="NCBI Taxonomy" id="1930274"/>
    <lineage>
        <taxon>Bacteria</taxon>
        <taxon>Pseudomonadati</taxon>
        <taxon>Planctomycetota</taxon>
        <taxon>Planctomycetia</taxon>
        <taxon>Pirellulales</taxon>
        <taxon>Pirellulaceae</taxon>
        <taxon>Roseimaritima</taxon>
    </lineage>
</organism>
<reference evidence="3 4" key="1">
    <citation type="submission" date="2019-02" db="EMBL/GenBank/DDBJ databases">
        <title>Deep-cultivation of Planctomycetes and their phenomic and genomic characterization uncovers novel biology.</title>
        <authorList>
            <person name="Wiegand S."/>
            <person name="Jogler M."/>
            <person name="Boedeker C."/>
            <person name="Pinto D."/>
            <person name="Vollmers J."/>
            <person name="Rivas-Marin E."/>
            <person name="Kohn T."/>
            <person name="Peeters S.H."/>
            <person name="Heuer A."/>
            <person name="Rast P."/>
            <person name="Oberbeckmann S."/>
            <person name="Bunk B."/>
            <person name="Jeske O."/>
            <person name="Meyerdierks A."/>
            <person name="Storesund J.E."/>
            <person name="Kallscheuer N."/>
            <person name="Luecker S."/>
            <person name="Lage O.M."/>
            <person name="Pohl T."/>
            <person name="Merkel B.J."/>
            <person name="Hornburger P."/>
            <person name="Mueller R.-W."/>
            <person name="Bruemmer F."/>
            <person name="Labrenz M."/>
            <person name="Spormann A.M."/>
            <person name="Op den Camp H."/>
            <person name="Overmann J."/>
            <person name="Amann R."/>
            <person name="Jetten M.S.M."/>
            <person name="Mascher T."/>
            <person name="Medema M.H."/>
            <person name="Devos D.P."/>
            <person name="Kaster A.-K."/>
            <person name="Ovreas L."/>
            <person name="Rohde M."/>
            <person name="Galperin M.Y."/>
            <person name="Jogler C."/>
        </authorList>
    </citation>
    <scope>NUCLEOTIDE SEQUENCE [LARGE SCALE GENOMIC DNA]</scope>
    <source>
        <strain evidence="3 4">FF011L</strain>
    </source>
</reference>
<dbReference type="SUPFAM" id="SSF55464">
    <property type="entry name" value="Origin of replication-binding domain, RBD-like"/>
    <property type="match status" value="1"/>
</dbReference>
<dbReference type="RefSeq" id="WP_145349499.1">
    <property type="nucleotide sequence ID" value="NZ_CP036262.1"/>
</dbReference>
<dbReference type="Pfam" id="PF13604">
    <property type="entry name" value="AAA_30"/>
    <property type="match status" value="1"/>
</dbReference>
<dbReference type="CDD" id="cd18809">
    <property type="entry name" value="SF1_C_RecD"/>
    <property type="match status" value="1"/>
</dbReference>
<dbReference type="InterPro" id="IPR014059">
    <property type="entry name" value="TraI/TrwC_relax"/>
</dbReference>
<feature type="coiled-coil region" evidence="1">
    <location>
        <begin position="861"/>
        <end position="888"/>
    </location>
</feature>
<evidence type="ECO:0000313" key="4">
    <source>
        <dbReference type="Proteomes" id="UP000320672"/>
    </source>
</evidence>
<evidence type="ECO:0000256" key="1">
    <source>
        <dbReference type="SAM" id="Coils"/>
    </source>
</evidence>
<dbReference type="Pfam" id="PF08751">
    <property type="entry name" value="TrwC"/>
    <property type="match status" value="1"/>
</dbReference>
<dbReference type="EMBL" id="CP036262">
    <property type="protein sequence ID" value="QDS91431.1"/>
    <property type="molecule type" value="Genomic_DNA"/>
</dbReference>
<dbReference type="NCBIfam" id="TIGR02686">
    <property type="entry name" value="relax_trwC"/>
    <property type="match status" value="1"/>
</dbReference>
<accession>A0A517M9D2</accession>
<evidence type="ECO:0000313" key="3">
    <source>
        <dbReference type="EMBL" id="QDS91431.1"/>
    </source>
</evidence>
<dbReference type="AlphaFoldDB" id="A0A517M9D2"/>
<sequence>MRITHSKSSRDAKNYYAFSDYYDSGPSQLKGAWFGRGATMLGLEGDVEKELFDRLIDNLLPFEDKRLTQRNRPDRRVGTDITLSAPKSVSLLWGVTQDQEILQAVQDAAHETYACLEQDVQTRVNQKRGTMTLAKTGNLVGASWLHTTARPVDGHPDPQLHVHGFVLNATNTGNRWTAADLSAVVRDSGYYEAIFQSRLAGKIASIGYPVERSERDFEIAGVTRQTIEKFSRRTSLIEKLAEEKGVTDSAAKGSLGAQTRDKKSTNLVPEGQLPAFWRQRLTDEEAATLKAIAAKDYVPQKQKEAAGKAVDFATDHCFELKSVVRERELLREAIRHGIGQTSVADIHQQVANRDWIKEGEGENTLLSTRKVLAEEQALLAFARSGRGQVSALALGHAIEREWFSDEQKTAVTGLLESNDRLQILRGVAGSGKTSLMSEAIDAMKKNGNHVTVLAPTAKAAHGVLREQEGFDAETLAYFLKNEQKQNDAKHGVIWVDEAGLIGTQDLAELTRVASQIDARIILSGDSQQHQPVARGLPLRLLESDAGIKPHQVSTIRRQRGEYRHAVTSLSRGDVDAGLDQLEKLGFIKEIDDDQQRNEQLARDYADSIQVKKSCLVVAPTHAERESVTEAIRSELRSRGKITGKEQSIVTLRSKRLTEAQRGDATSYSPGDVVEFVTKGKGGYKPGDRLTIESVADGRVLAGTPDGMASVPIESPKSFDVYRPHNSNFAEGDLLRITKNRRPDRNSSAKRLNNGTVLTLKGFTGSGDLKLSNGQTVPAEWGHFDHGTTVTSYASQGQTFDRVLVAQSSLSFPASSPEQAYVSVSRGREQVTIYTDDRVALRQAVKQSHQAMNASDLIPNSVQEEIAANGRLKEAIERARTQAQRFAAKQIERIREWVSAHQPQHAR</sequence>
<dbReference type="InterPro" id="IPR014862">
    <property type="entry name" value="TrwC"/>
</dbReference>
<dbReference type="InterPro" id="IPR027417">
    <property type="entry name" value="P-loop_NTPase"/>
</dbReference>
<keyword evidence="4" id="KW-1185">Reference proteome</keyword>
<dbReference type="Proteomes" id="UP000320672">
    <property type="component" value="Chromosome"/>
</dbReference>
<dbReference type="KEGG" id="rml:FF011L_01610"/>
<dbReference type="Gene3D" id="3.40.50.300">
    <property type="entry name" value="P-loop containing nucleotide triphosphate hydrolases"/>
    <property type="match status" value="2"/>
</dbReference>